<keyword evidence="2" id="KW-0812">Transmembrane</keyword>
<keyword evidence="4" id="KW-1185">Reference proteome</keyword>
<dbReference type="EMBL" id="JANQDX010000016">
    <property type="protein sequence ID" value="KAL0910267.1"/>
    <property type="molecule type" value="Genomic_DNA"/>
</dbReference>
<evidence type="ECO:0000256" key="1">
    <source>
        <dbReference type="SAM" id="Coils"/>
    </source>
</evidence>
<sequence>MSVQLNQLGPVLTDKKFQIIYAKQEIMQERHKVSSKQVGMGPVTDQEGMGYVHINSRQGLNSLKAAMIRSNGVKWITCDSKSLAQLREVSLQDENAAYEKAISNCQKKIQEKQDEANELHSRLKVRTMSQCWGLHSVGSENSCLGLRPFFEIFKGTDRVLTELCSERASHRARVIRPQTATRYCSKVSQRAVGRDAESLPRFTCSICDAKSGSDSSSSGKYRSSSELQSIGNTIIQNSTAASLTHSSFTGVLGTTEMTRHTSVGRESALPFSSVSPTLSSDIKSANLLGCLTSSWRLQSPIVPPELASYHLFFHHQGEQKRTLLLSCHRLGGTGNILWSGLASNIVSFVTTLRSTPYSRDLGHSEIWRISRKVRHGTNGSSSLHHLHHCSHLSHHLSHLLIQLRNFSILGFHLSPHLSSDIGECDIFIIKEILLDFICFSFSLRTITSTGGGTSLALASVYSLNRWLSIFIIFTFIIISFIIDVGVPQHVDNFHALASRPVFPFAGTSRRRIPEPVFRTLYTLADRDSGSFFFGGGTGTSGCRSQNDFFSSPEELFLFNHFRSINLFRTGTLTSGSRVDIFDGWTGTNCCWARSSAFSFILCLLVSLPPDEEASVLFFPGIDIPVGRVVVFAVTTETLPPVTTL</sequence>
<dbReference type="AlphaFoldDB" id="A0ABD0UIV0"/>
<feature type="transmembrane region" description="Helical" evidence="2">
    <location>
        <begin position="466"/>
        <end position="486"/>
    </location>
</feature>
<dbReference type="PANTHER" id="PTHR37761:SF2">
    <property type="entry name" value="OS09G0108400 PROTEIN"/>
    <property type="match status" value="1"/>
</dbReference>
<keyword evidence="2" id="KW-1133">Transmembrane helix</keyword>
<reference evidence="3 4" key="1">
    <citation type="journal article" date="2024" name="Plant Biotechnol. J.">
        <title>Dendrobium thyrsiflorum genome and its molecular insights into genes involved in important horticultural traits.</title>
        <authorList>
            <person name="Chen B."/>
            <person name="Wang J.Y."/>
            <person name="Zheng P.J."/>
            <person name="Li K.L."/>
            <person name="Liang Y.M."/>
            <person name="Chen X.F."/>
            <person name="Zhang C."/>
            <person name="Zhao X."/>
            <person name="He X."/>
            <person name="Zhang G.Q."/>
            <person name="Liu Z.J."/>
            <person name="Xu Q."/>
        </authorList>
    </citation>
    <scope>NUCLEOTIDE SEQUENCE [LARGE SCALE GENOMIC DNA]</scope>
    <source>
        <strain evidence="3">GZMU011</strain>
    </source>
</reference>
<accession>A0ABD0UIV0</accession>
<proteinExistence type="predicted"/>
<feature type="coiled-coil region" evidence="1">
    <location>
        <begin position="95"/>
        <end position="122"/>
    </location>
</feature>
<evidence type="ECO:0000313" key="3">
    <source>
        <dbReference type="EMBL" id="KAL0910267.1"/>
    </source>
</evidence>
<dbReference type="PANTHER" id="PTHR37761">
    <property type="entry name" value="OS09G0108400 PROTEIN"/>
    <property type="match status" value="1"/>
</dbReference>
<dbReference type="Proteomes" id="UP001552299">
    <property type="component" value="Unassembled WGS sequence"/>
</dbReference>
<keyword evidence="2" id="KW-0472">Membrane</keyword>
<keyword evidence="1" id="KW-0175">Coiled coil</keyword>
<comment type="caution">
    <text evidence="3">The sequence shown here is derived from an EMBL/GenBank/DDBJ whole genome shotgun (WGS) entry which is preliminary data.</text>
</comment>
<evidence type="ECO:0000313" key="4">
    <source>
        <dbReference type="Proteomes" id="UP001552299"/>
    </source>
</evidence>
<name>A0ABD0UIV0_DENTH</name>
<gene>
    <name evidence="3" type="ORF">M5K25_021231</name>
</gene>
<organism evidence="3 4">
    <name type="scientific">Dendrobium thyrsiflorum</name>
    <name type="common">Pinecone-like raceme dendrobium</name>
    <name type="synonym">Orchid</name>
    <dbReference type="NCBI Taxonomy" id="117978"/>
    <lineage>
        <taxon>Eukaryota</taxon>
        <taxon>Viridiplantae</taxon>
        <taxon>Streptophyta</taxon>
        <taxon>Embryophyta</taxon>
        <taxon>Tracheophyta</taxon>
        <taxon>Spermatophyta</taxon>
        <taxon>Magnoliopsida</taxon>
        <taxon>Liliopsida</taxon>
        <taxon>Asparagales</taxon>
        <taxon>Orchidaceae</taxon>
        <taxon>Epidendroideae</taxon>
        <taxon>Malaxideae</taxon>
        <taxon>Dendrobiinae</taxon>
        <taxon>Dendrobium</taxon>
    </lineage>
</organism>
<protein>
    <submittedName>
        <fullName evidence="3">Uncharacterized protein</fullName>
    </submittedName>
</protein>
<evidence type="ECO:0000256" key="2">
    <source>
        <dbReference type="SAM" id="Phobius"/>
    </source>
</evidence>